<name>A0ABR6TLT7_9FIRM</name>
<accession>A0ABR6TLT7</accession>
<dbReference type="Proteomes" id="UP000713904">
    <property type="component" value="Unassembled WGS sequence"/>
</dbReference>
<reference evidence="1 2" key="1">
    <citation type="submission" date="2020-05" db="EMBL/GenBank/DDBJ databases">
        <title>Draft genome of xy-202 and genomic insight in genome of the genus Peptostreptococcus.</title>
        <authorList>
            <person name="Zhang Z."/>
        </authorList>
    </citation>
    <scope>NUCLEOTIDE SEQUENCE [LARGE SCALE GENOMIC DNA]</scope>
    <source>
        <strain evidence="1 2">DSM 27025</strain>
    </source>
</reference>
<protein>
    <submittedName>
        <fullName evidence="1">Uncharacterized protein</fullName>
    </submittedName>
</protein>
<organism evidence="1 2">
    <name type="scientific">Peptostreptococcus canis</name>
    <dbReference type="NCBI Taxonomy" id="1159213"/>
    <lineage>
        <taxon>Bacteria</taxon>
        <taxon>Bacillati</taxon>
        <taxon>Bacillota</taxon>
        <taxon>Clostridia</taxon>
        <taxon>Peptostreptococcales</taxon>
        <taxon>Peptostreptococcaceae</taxon>
        <taxon>Peptostreptococcus</taxon>
    </lineage>
</organism>
<gene>
    <name evidence="1" type="ORF">HLB29_05435</name>
</gene>
<dbReference type="RefSeq" id="WP_185624151.1">
    <property type="nucleotide sequence ID" value="NZ_JABGBW010000003.1"/>
</dbReference>
<dbReference type="EMBL" id="JABGBW010000003">
    <property type="protein sequence ID" value="MBC2576123.1"/>
    <property type="molecule type" value="Genomic_DNA"/>
</dbReference>
<proteinExistence type="predicted"/>
<keyword evidence="2" id="KW-1185">Reference proteome</keyword>
<evidence type="ECO:0000313" key="1">
    <source>
        <dbReference type="EMBL" id="MBC2576123.1"/>
    </source>
</evidence>
<sequence length="304" mass="35885">MVFGKEINKNKQQTNEGGAMPEIENQICFSSFFDEEVGFMMDIVSRYLKKDSYYYYKIKPAEEQIFELLNAEALLAQNISIDKKYLEMIKKEMVCEKIEILLAARLAGKSIFEVVNNMRDAYTILGGDREYVGEKDPQKGDIKKLITKAYTDIYSFTCVEAGEIMDVTKDTACRYKNNFEKTVKDVYKTKYYKMIQIIEEDAEKLLENQDRKLYIRDRQKSGRYLVFDLNEPIKVPVQHTVVKKKKIQGEIDRFIEYMDDLNIKKNIETNVRKEMEEKIMNVINNRIIEYELSTKNKNKLKKKK</sequence>
<evidence type="ECO:0000313" key="2">
    <source>
        <dbReference type="Proteomes" id="UP000713904"/>
    </source>
</evidence>
<comment type="caution">
    <text evidence="1">The sequence shown here is derived from an EMBL/GenBank/DDBJ whole genome shotgun (WGS) entry which is preliminary data.</text>
</comment>